<reference evidence="3" key="2">
    <citation type="submission" date="2021-09" db="EMBL/GenBank/DDBJ databases">
        <authorList>
            <person name="Jia N."/>
            <person name="Wang J."/>
            <person name="Shi W."/>
            <person name="Du L."/>
            <person name="Sun Y."/>
            <person name="Zhan W."/>
            <person name="Jiang J."/>
            <person name="Wang Q."/>
            <person name="Zhang B."/>
            <person name="Ji P."/>
            <person name="Sakyi L.B."/>
            <person name="Cui X."/>
            <person name="Yuan T."/>
            <person name="Jiang B."/>
            <person name="Yang W."/>
            <person name="Lam T.T.-Y."/>
            <person name="Chang Q."/>
            <person name="Ding S."/>
            <person name="Wang X."/>
            <person name="Zhu J."/>
            <person name="Ruan X."/>
            <person name="Zhao L."/>
            <person name="Wei J."/>
            <person name="Que T."/>
            <person name="Du C."/>
            <person name="Cheng J."/>
            <person name="Dai P."/>
            <person name="Han X."/>
            <person name="Huang E."/>
            <person name="Gao Y."/>
            <person name="Liu J."/>
            <person name="Shao H."/>
            <person name="Ye R."/>
            <person name="Li L."/>
            <person name="Wei W."/>
            <person name="Wang X."/>
            <person name="Wang C."/>
            <person name="Huo Q."/>
            <person name="Li W."/>
            <person name="Guo W."/>
            <person name="Chen H."/>
            <person name="Chen S."/>
            <person name="Zhou L."/>
            <person name="Zhou L."/>
            <person name="Ni X."/>
            <person name="Tian J."/>
            <person name="Zhou Y."/>
            <person name="Sheng Y."/>
            <person name="Liu T."/>
            <person name="Pan Y."/>
            <person name="Xia L."/>
            <person name="Li J."/>
            <person name="Zhao F."/>
            <person name="Cao W."/>
        </authorList>
    </citation>
    <scope>NUCLEOTIDE SEQUENCE</scope>
    <source>
        <strain evidence="3">Rsan-2018</strain>
        <tissue evidence="3">Larvae</tissue>
    </source>
</reference>
<feature type="compositionally biased region" description="Basic residues" evidence="2">
    <location>
        <begin position="342"/>
        <end position="356"/>
    </location>
</feature>
<feature type="region of interest" description="Disordered" evidence="2">
    <location>
        <begin position="321"/>
        <end position="480"/>
    </location>
</feature>
<evidence type="ECO:0000313" key="3">
    <source>
        <dbReference type="EMBL" id="KAH7943719.1"/>
    </source>
</evidence>
<feature type="region of interest" description="Disordered" evidence="2">
    <location>
        <begin position="1"/>
        <end position="71"/>
    </location>
</feature>
<feature type="compositionally biased region" description="Basic and acidic residues" evidence="2">
    <location>
        <begin position="1"/>
        <end position="25"/>
    </location>
</feature>
<feature type="compositionally biased region" description="Basic and acidic residues" evidence="2">
    <location>
        <begin position="554"/>
        <end position="576"/>
    </location>
</feature>
<keyword evidence="1" id="KW-0175">Coiled coil</keyword>
<dbReference type="EMBL" id="JABSTV010001253">
    <property type="protein sequence ID" value="KAH7943719.1"/>
    <property type="molecule type" value="Genomic_DNA"/>
</dbReference>
<sequence length="689" mass="76744">MEVDEARTGEPPDKRYEEARSVSTREDEDADSVADGWIEVTRRRRGRANHKKVEGQEDARSQSPMRQGGRSIVSKVLRASKMPGLPSDDLKIIVRPRDGLNIRSTCGVSLDEEIRREAGVSDDEMITICPNPTQNILVVSTPEEKTATKIAKIKVLTIDGKRYETNAYVSAPEQMVKGIIRNIPLTYTQDQLVHALVNTRNPSLTYAKRLGSTTTVILLYEGNRVPTWVYFNSAMIRISLYRKQIDFCKECGRLGQRPDVCPRPEIKLCPICGSKYPSSEHECTPKCQICGEAHPTADRTCKAKYKVPYIVKQRRWRARCRSLQERTPSPSGCSDSAAEGKRRSRSRSRSHSRRGIRGPPRSGSPSPVRSQSRSRSRSKSRSRSRSRSRSHSQKRNYPSQDGVRSTPGGKQRGPCRLTWSDIVAKKDGDSVQSPPLSGSPRAAPDRDLAARMESMEKDNKELREELTRAKKQNEKSLRKIEELQQTLNELLKRMGESSGGIPSSCTSAPRGAAERGDATATGGEEGEKDMCCGGEDEAPAAVGSKRKSPSDVQPSKDADNHAQEPKRPRPGGRKIDAMEEMVNKLTNKTERMFETLLTRLNESNVERNAQYAAVNTQIAAVNKRIEDLERGTVQLQQQQQERHEPAGAGLPLSQVVNVPTILNRGHNANATHNDRRDARIVASPPNTFE</sequence>
<keyword evidence="4" id="KW-1185">Reference proteome</keyword>
<feature type="compositionally biased region" description="Basic and acidic residues" evidence="2">
    <location>
        <begin position="51"/>
        <end position="60"/>
    </location>
</feature>
<feature type="compositionally biased region" description="Low complexity" evidence="2">
    <location>
        <begin position="357"/>
        <end position="371"/>
    </location>
</feature>
<name>A0A9D4SRA0_RHISA</name>
<evidence type="ECO:0000256" key="1">
    <source>
        <dbReference type="SAM" id="Coils"/>
    </source>
</evidence>
<organism evidence="3 4">
    <name type="scientific">Rhipicephalus sanguineus</name>
    <name type="common">Brown dog tick</name>
    <name type="synonym">Ixodes sanguineus</name>
    <dbReference type="NCBI Taxonomy" id="34632"/>
    <lineage>
        <taxon>Eukaryota</taxon>
        <taxon>Metazoa</taxon>
        <taxon>Ecdysozoa</taxon>
        <taxon>Arthropoda</taxon>
        <taxon>Chelicerata</taxon>
        <taxon>Arachnida</taxon>
        <taxon>Acari</taxon>
        <taxon>Parasitiformes</taxon>
        <taxon>Ixodida</taxon>
        <taxon>Ixodoidea</taxon>
        <taxon>Ixodidae</taxon>
        <taxon>Rhipicephalinae</taxon>
        <taxon>Rhipicephalus</taxon>
        <taxon>Rhipicephalus</taxon>
    </lineage>
</organism>
<feature type="compositionally biased region" description="Basic residues" evidence="2">
    <location>
        <begin position="372"/>
        <end position="394"/>
    </location>
</feature>
<accession>A0A9D4SRA0</accession>
<evidence type="ECO:0000313" key="4">
    <source>
        <dbReference type="Proteomes" id="UP000821837"/>
    </source>
</evidence>
<comment type="caution">
    <text evidence="3">The sequence shown here is derived from an EMBL/GenBank/DDBJ whole genome shotgun (WGS) entry which is preliminary data.</text>
</comment>
<protein>
    <submittedName>
        <fullName evidence="3">Uncharacterized protein</fullName>
    </submittedName>
</protein>
<feature type="region of interest" description="Disordered" evidence="2">
    <location>
        <begin position="494"/>
        <end position="576"/>
    </location>
</feature>
<evidence type="ECO:0000256" key="2">
    <source>
        <dbReference type="SAM" id="MobiDB-lite"/>
    </source>
</evidence>
<feature type="compositionally biased region" description="Basic and acidic residues" evidence="2">
    <location>
        <begin position="443"/>
        <end position="480"/>
    </location>
</feature>
<feature type="compositionally biased region" description="Polar residues" evidence="2">
    <location>
        <begin position="325"/>
        <end position="334"/>
    </location>
</feature>
<dbReference type="AlphaFoldDB" id="A0A9D4SRA0"/>
<dbReference type="Proteomes" id="UP000821837">
    <property type="component" value="Unassembled WGS sequence"/>
</dbReference>
<gene>
    <name evidence="3" type="ORF">HPB52_010475</name>
</gene>
<proteinExistence type="predicted"/>
<feature type="coiled-coil region" evidence="1">
    <location>
        <begin position="611"/>
        <end position="638"/>
    </location>
</feature>
<reference evidence="3" key="1">
    <citation type="journal article" date="2020" name="Cell">
        <title>Large-Scale Comparative Analyses of Tick Genomes Elucidate Their Genetic Diversity and Vector Capacities.</title>
        <authorList>
            <consortium name="Tick Genome and Microbiome Consortium (TIGMIC)"/>
            <person name="Jia N."/>
            <person name="Wang J."/>
            <person name="Shi W."/>
            <person name="Du L."/>
            <person name="Sun Y."/>
            <person name="Zhan W."/>
            <person name="Jiang J.F."/>
            <person name="Wang Q."/>
            <person name="Zhang B."/>
            <person name="Ji P."/>
            <person name="Bell-Sakyi L."/>
            <person name="Cui X.M."/>
            <person name="Yuan T.T."/>
            <person name="Jiang B.G."/>
            <person name="Yang W.F."/>
            <person name="Lam T.T."/>
            <person name="Chang Q.C."/>
            <person name="Ding S.J."/>
            <person name="Wang X.J."/>
            <person name="Zhu J.G."/>
            <person name="Ruan X.D."/>
            <person name="Zhao L."/>
            <person name="Wei J.T."/>
            <person name="Ye R.Z."/>
            <person name="Que T.C."/>
            <person name="Du C.H."/>
            <person name="Zhou Y.H."/>
            <person name="Cheng J.X."/>
            <person name="Dai P.F."/>
            <person name="Guo W.B."/>
            <person name="Han X.H."/>
            <person name="Huang E.J."/>
            <person name="Li L.F."/>
            <person name="Wei W."/>
            <person name="Gao Y.C."/>
            <person name="Liu J.Z."/>
            <person name="Shao H.Z."/>
            <person name="Wang X."/>
            <person name="Wang C.C."/>
            <person name="Yang T.C."/>
            <person name="Huo Q.B."/>
            <person name="Li W."/>
            <person name="Chen H.Y."/>
            <person name="Chen S.E."/>
            <person name="Zhou L.G."/>
            <person name="Ni X.B."/>
            <person name="Tian J.H."/>
            <person name="Sheng Y."/>
            <person name="Liu T."/>
            <person name="Pan Y.S."/>
            <person name="Xia L.Y."/>
            <person name="Li J."/>
            <person name="Zhao F."/>
            <person name="Cao W.C."/>
        </authorList>
    </citation>
    <scope>NUCLEOTIDE SEQUENCE</scope>
    <source>
        <strain evidence="3">Rsan-2018</strain>
    </source>
</reference>